<organism evidence="3 4">
    <name type="scientific">Cyclocybe aegerita</name>
    <name type="common">Black poplar mushroom</name>
    <name type="synonym">Agrocybe aegerita</name>
    <dbReference type="NCBI Taxonomy" id="1973307"/>
    <lineage>
        <taxon>Eukaryota</taxon>
        <taxon>Fungi</taxon>
        <taxon>Dikarya</taxon>
        <taxon>Basidiomycota</taxon>
        <taxon>Agaricomycotina</taxon>
        <taxon>Agaricomycetes</taxon>
        <taxon>Agaricomycetidae</taxon>
        <taxon>Agaricales</taxon>
        <taxon>Agaricineae</taxon>
        <taxon>Bolbitiaceae</taxon>
        <taxon>Cyclocybe</taxon>
    </lineage>
</organism>
<feature type="signal peptide" evidence="1">
    <location>
        <begin position="1"/>
        <end position="16"/>
    </location>
</feature>
<keyword evidence="4" id="KW-1185">Reference proteome</keyword>
<dbReference type="Gene3D" id="2.80.10.50">
    <property type="match status" value="2"/>
</dbReference>
<accession>A0A8S0X6K6</accession>
<feature type="domain" description="Ricin B lectin" evidence="2">
    <location>
        <begin position="177"/>
        <end position="306"/>
    </location>
</feature>
<dbReference type="AlphaFoldDB" id="A0A8S0X6K6"/>
<dbReference type="SMART" id="SM00458">
    <property type="entry name" value="RICIN"/>
    <property type="match status" value="1"/>
</dbReference>
<feature type="chain" id="PRO_5035889894" description="Ricin B lectin domain-containing protein" evidence="1">
    <location>
        <begin position="17"/>
        <end position="306"/>
    </location>
</feature>
<dbReference type="OrthoDB" id="6770063at2759"/>
<dbReference type="InterPro" id="IPR000772">
    <property type="entry name" value="Ricin_B_lectin"/>
</dbReference>
<dbReference type="Pfam" id="PF00652">
    <property type="entry name" value="Ricin_B_lectin"/>
    <property type="match status" value="1"/>
</dbReference>
<protein>
    <recommendedName>
        <fullName evidence="2">Ricin B lectin domain-containing protein</fullName>
    </recommendedName>
</protein>
<dbReference type="CDD" id="cd00161">
    <property type="entry name" value="beta-trefoil_Ricin-like"/>
    <property type="match status" value="1"/>
</dbReference>
<dbReference type="EMBL" id="CACVBS010000071">
    <property type="protein sequence ID" value="CAA7268902.1"/>
    <property type="molecule type" value="Genomic_DNA"/>
</dbReference>
<dbReference type="InterPro" id="IPR035992">
    <property type="entry name" value="Ricin_B-like_lectins"/>
</dbReference>
<proteinExistence type="predicted"/>
<dbReference type="Proteomes" id="UP000467700">
    <property type="component" value="Unassembled WGS sequence"/>
</dbReference>
<gene>
    <name evidence="3" type="ORF">AAE3_LOCUS11144</name>
</gene>
<dbReference type="PROSITE" id="PS50231">
    <property type="entry name" value="RICIN_B_LECTIN"/>
    <property type="match status" value="1"/>
</dbReference>
<evidence type="ECO:0000256" key="1">
    <source>
        <dbReference type="SAM" id="SignalP"/>
    </source>
</evidence>
<keyword evidence="1" id="KW-0732">Signal</keyword>
<evidence type="ECO:0000259" key="2">
    <source>
        <dbReference type="SMART" id="SM00458"/>
    </source>
</evidence>
<reference evidence="3 4" key="1">
    <citation type="submission" date="2020-01" db="EMBL/GenBank/DDBJ databases">
        <authorList>
            <person name="Gupta K D."/>
        </authorList>
    </citation>
    <scope>NUCLEOTIDE SEQUENCE [LARGE SCALE GENOMIC DNA]</scope>
</reference>
<dbReference type="SUPFAM" id="SSF50370">
    <property type="entry name" value="Ricin B-like lectins"/>
    <property type="match status" value="1"/>
</dbReference>
<sequence length="306" mass="33280">MLSSLLSLLFAVPLLASPLVTRQLNTRQYIIYNKCPAAVNLYIAGNLEGSLPSQGNTTKFLSLGAGFFYTDANGGNANGEGTSRAGFFPDDFYYMVVDPQRINVGLQVAPRGRPTWLGFCEAISCGETGCPSAFPQPPTRFPAVAETAPIPPYYRCPILNTTFDITFCPDGSFPIQGSTIHPNGNTNKCLDVRGADFANGTPVQIYDCNQTPAQRWVLNRGSTKVQLAETNFCLDAGTSPGNGVGLKIWQCYDNLPAQQWYYTDDNRIALEGQGLCTDLTNGILTNGNQVQTWQCTDGNTNQIWTL</sequence>
<evidence type="ECO:0000313" key="3">
    <source>
        <dbReference type="EMBL" id="CAA7268902.1"/>
    </source>
</evidence>
<name>A0A8S0X6K6_CYCAE</name>
<comment type="caution">
    <text evidence="3">The sequence shown here is derived from an EMBL/GenBank/DDBJ whole genome shotgun (WGS) entry which is preliminary data.</text>
</comment>
<evidence type="ECO:0000313" key="4">
    <source>
        <dbReference type="Proteomes" id="UP000467700"/>
    </source>
</evidence>